<feature type="compositionally biased region" description="Low complexity" evidence="1">
    <location>
        <begin position="239"/>
        <end position="249"/>
    </location>
</feature>
<reference evidence="3 4" key="1">
    <citation type="journal article" date="2016" name="Genome Biol. Evol.">
        <title>Divergent and convergent evolution of fungal pathogenicity.</title>
        <authorList>
            <person name="Shang Y."/>
            <person name="Xiao G."/>
            <person name="Zheng P."/>
            <person name="Cen K."/>
            <person name="Zhan S."/>
            <person name="Wang C."/>
        </authorList>
    </citation>
    <scope>NUCLEOTIDE SEQUENCE [LARGE SCALE GENOMIC DNA]</scope>
    <source>
        <strain evidence="3 4">RCEF 264</strain>
    </source>
</reference>
<organism evidence="3 4">
    <name type="scientific">Niveomyces insectorum RCEF 264</name>
    <dbReference type="NCBI Taxonomy" id="1081102"/>
    <lineage>
        <taxon>Eukaryota</taxon>
        <taxon>Fungi</taxon>
        <taxon>Dikarya</taxon>
        <taxon>Ascomycota</taxon>
        <taxon>Pezizomycotina</taxon>
        <taxon>Sordariomycetes</taxon>
        <taxon>Hypocreomycetidae</taxon>
        <taxon>Hypocreales</taxon>
        <taxon>Cordycipitaceae</taxon>
        <taxon>Niveomyces</taxon>
    </lineage>
</organism>
<dbReference type="EMBL" id="AZHD01000014">
    <property type="protein sequence ID" value="OAA57452.1"/>
    <property type="molecule type" value="Genomic_DNA"/>
</dbReference>
<dbReference type="AlphaFoldDB" id="A0A167QA89"/>
<evidence type="ECO:0000256" key="2">
    <source>
        <dbReference type="SAM" id="SignalP"/>
    </source>
</evidence>
<dbReference type="Proteomes" id="UP000076874">
    <property type="component" value="Unassembled WGS sequence"/>
</dbReference>
<comment type="caution">
    <text evidence="3">The sequence shown here is derived from an EMBL/GenBank/DDBJ whole genome shotgun (WGS) entry which is preliminary data.</text>
</comment>
<evidence type="ECO:0000256" key="1">
    <source>
        <dbReference type="SAM" id="MobiDB-lite"/>
    </source>
</evidence>
<evidence type="ECO:0000313" key="3">
    <source>
        <dbReference type="EMBL" id="OAA57452.1"/>
    </source>
</evidence>
<gene>
    <name evidence="3" type="ORF">SPI_07111</name>
</gene>
<proteinExistence type="predicted"/>
<feature type="signal peptide" evidence="2">
    <location>
        <begin position="1"/>
        <end position="20"/>
    </location>
</feature>
<keyword evidence="4" id="KW-1185">Reference proteome</keyword>
<feature type="compositionally biased region" description="Basic and acidic residues" evidence="1">
    <location>
        <begin position="31"/>
        <end position="42"/>
    </location>
</feature>
<dbReference type="OrthoDB" id="5243723at2759"/>
<feature type="chain" id="PRO_5007891471" evidence="2">
    <location>
        <begin position="21"/>
        <end position="271"/>
    </location>
</feature>
<evidence type="ECO:0000313" key="4">
    <source>
        <dbReference type="Proteomes" id="UP000076874"/>
    </source>
</evidence>
<name>A0A167QA89_9HYPO</name>
<feature type="region of interest" description="Disordered" evidence="1">
    <location>
        <begin position="230"/>
        <end position="249"/>
    </location>
</feature>
<protein>
    <submittedName>
        <fullName evidence="3">Uncharacterized protein</fullName>
    </submittedName>
</protein>
<feature type="compositionally biased region" description="Basic residues" evidence="1">
    <location>
        <begin position="48"/>
        <end position="73"/>
    </location>
</feature>
<accession>A0A167QA89</accession>
<sequence length="271" mass="28525">MKFFSLTTALLVAVAGSALAQNQTADAGDDADGHHHGEEHGDGPPFFFHHRHHGHRGHRFHHGHHFHHHHHHHLHHGSTLERCTILQHLTGVIDTAANATLLQEASHGNATRAAALQAHAAALQNATTPAGAFLQTLQTNATLVAACAAVFAEESSQAACHPPGQRHAAGADVDLARNASRLNATLEGNTTRIEAFQRQATQATVKLDALLNNATLMAVCKTEVPSVLESANGAPDDQSSTQAATTSRASHATTGSALSLIILFACGLVLF</sequence>
<keyword evidence="2" id="KW-0732">Signal</keyword>
<feature type="region of interest" description="Disordered" evidence="1">
    <location>
        <begin position="24"/>
        <end position="73"/>
    </location>
</feature>